<dbReference type="Pfam" id="PF03880">
    <property type="entry name" value="DbpA"/>
    <property type="match status" value="1"/>
</dbReference>
<feature type="domain" description="Helicase C-terminal" evidence="14">
    <location>
        <begin position="270"/>
        <end position="415"/>
    </location>
</feature>
<feature type="domain" description="DEAD-box RNA helicase Q" evidence="15">
    <location>
        <begin position="37"/>
        <end position="65"/>
    </location>
</feature>
<dbReference type="CDD" id="cd18787">
    <property type="entry name" value="SF2_C_DEAD"/>
    <property type="match status" value="1"/>
</dbReference>
<dbReference type="AlphaFoldDB" id="A0A1H1TE52"/>
<dbReference type="InterPro" id="IPR027417">
    <property type="entry name" value="P-loop_NTPase"/>
</dbReference>
<dbReference type="InterPro" id="IPR000629">
    <property type="entry name" value="RNA-helicase_DEAD-box_CS"/>
</dbReference>
<dbReference type="GO" id="GO:0003724">
    <property type="term" value="F:RNA helicase activity"/>
    <property type="evidence" value="ECO:0007669"/>
    <property type="project" value="UniProtKB-EC"/>
</dbReference>
<proteinExistence type="inferred from homology"/>
<dbReference type="InterPro" id="IPR057325">
    <property type="entry name" value="DeaD_dimer"/>
</dbReference>
<keyword evidence="2" id="KW-0963">Cytoplasm</keyword>
<keyword evidence="3 11" id="KW-0547">Nucleotide-binding</keyword>
<dbReference type="InterPro" id="IPR044742">
    <property type="entry name" value="DEAD/DEAH_RhlB"/>
</dbReference>
<name>A0A1H1TE52_9ACTN</name>
<reference evidence="16 17" key="1">
    <citation type="submission" date="2016-10" db="EMBL/GenBank/DDBJ databases">
        <authorList>
            <person name="de Groot N.N."/>
        </authorList>
    </citation>
    <scope>NUCLEOTIDE SEQUENCE [LARGE SCALE GENOMIC DNA]</scope>
    <source>
        <strain evidence="16 17">DSM 22024</strain>
    </source>
</reference>
<evidence type="ECO:0000313" key="17">
    <source>
        <dbReference type="Proteomes" id="UP000198983"/>
    </source>
</evidence>
<comment type="similarity">
    <text evidence="8 11">Belongs to the DEAD box helicase family.</text>
</comment>
<organism evidence="16 17">
    <name type="scientific">Actinopolymorpha singaporensis</name>
    <dbReference type="NCBI Taxonomy" id="117157"/>
    <lineage>
        <taxon>Bacteria</taxon>
        <taxon>Bacillati</taxon>
        <taxon>Actinomycetota</taxon>
        <taxon>Actinomycetes</taxon>
        <taxon>Propionibacteriales</taxon>
        <taxon>Actinopolymorphaceae</taxon>
        <taxon>Actinopolymorpha</taxon>
    </lineage>
</organism>
<dbReference type="Gene3D" id="3.30.70.330">
    <property type="match status" value="1"/>
</dbReference>
<keyword evidence="4 11" id="KW-0378">Hydrolase</keyword>
<dbReference type="InterPro" id="IPR014001">
    <property type="entry name" value="Helicase_ATP-bd"/>
</dbReference>
<dbReference type="SUPFAM" id="SSF52540">
    <property type="entry name" value="P-loop containing nucleoside triphosphate hydrolases"/>
    <property type="match status" value="1"/>
</dbReference>
<evidence type="ECO:0000256" key="10">
    <source>
        <dbReference type="PROSITE-ProRule" id="PRU00552"/>
    </source>
</evidence>
<dbReference type="Pfam" id="PF00270">
    <property type="entry name" value="DEAD"/>
    <property type="match status" value="1"/>
</dbReference>
<evidence type="ECO:0000259" key="13">
    <source>
        <dbReference type="PROSITE" id="PS51192"/>
    </source>
</evidence>
<gene>
    <name evidence="16" type="ORF">SAMN04489717_3164</name>
</gene>
<dbReference type="CDD" id="cd00268">
    <property type="entry name" value="DEADc"/>
    <property type="match status" value="1"/>
</dbReference>
<dbReference type="EC" id="3.6.4.13" evidence="1"/>
<feature type="domain" description="Helicase ATP-binding" evidence="13">
    <location>
        <begin position="68"/>
        <end position="240"/>
    </location>
</feature>
<dbReference type="GO" id="GO:0005524">
    <property type="term" value="F:ATP binding"/>
    <property type="evidence" value="ECO:0007669"/>
    <property type="project" value="UniProtKB-KW"/>
</dbReference>
<accession>A0A1H1TE52</accession>
<dbReference type="InterPro" id="IPR012677">
    <property type="entry name" value="Nucleotide-bd_a/b_plait_sf"/>
</dbReference>
<dbReference type="PROSITE" id="PS51192">
    <property type="entry name" value="HELICASE_ATP_BIND_1"/>
    <property type="match status" value="1"/>
</dbReference>
<evidence type="ECO:0000256" key="9">
    <source>
        <dbReference type="ARBA" id="ARBA00047984"/>
    </source>
</evidence>
<dbReference type="SMART" id="SM00487">
    <property type="entry name" value="DEXDc"/>
    <property type="match status" value="1"/>
</dbReference>
<keyword evidence="5 11" id="KW-0347">Helicase</keyword>
<evidence type="ECO:0000256" key="2">
    <source>
        <dbReference type="ARBA" id="ARBA00022490"/>
    </source>
</evidence>
<dbReference type="SMART" id="SM00490">
    <property type="entry name" value="HELICc"/>
    <property type="match status" value="1"/>
</dbReference>
<keyword evidence="7" id="KW-0346">Stress response</keyword>
<dbReference type="InterPro" id="IPR050079">
    <property type="entry name" value="DEAD_box_RNA_helicase"/>
</dbReference>
<evidence type="ECO:0000256" key="12">
    <source>
        <dbReference type="SAM" id="MobiDB-lite"/>
    </source>
</evidence>
<dbReference type="STRING" id="117157.SAMN04489717_3164"/>
<dbReference type="PROSITE" id="PS51195">
    <property type="entry name" value="Q_MOTIF"/>
    <property type="match status" value="1"/>
</dbReference>
<protein>
    <recommendedName>
        <fullName evidence="1">RNA helicase</fullName>
        <ecNumber evidence="1">3.6.4.13</ecNumber>
    </recommendedName>
</protein>
<dbReference type="PROSITE" id="PS00039">
    <property type="entry name" value="DEAD_ATP_HELICASE"/>
    <property type="match status" value="1"/>
</dbReference>
<evidence type="ECO:0000256" key="1">
    <source>
        <dbReference type="ARBA" id="ARBA00012552"/>
    </source>
</evidence>
<dbReference type="InterPro" id="IPR011545">
    <property type="entry name" value="DEAD/DEAH_box_helicase_dom"/>
</dbReference>
<dbReference type="FunFam" id="3.40.50.300:FF:000108">
    <property type="entry name" value="ATP-dependent RNA helicase RhlE"/>
    <property type="match status" value="1"/>
</dbReference>
<dbReference type="CDD" id="cd12252">
    <property type="entry name" value="RRM_DbpA"/>
    <property type="match status" value="1"/>
</dbReference>
<dbReference type="Pfam" id="PF00271">
    <property type="entry name" value="Helicase_C"/>
    <property type="match status" value="1"/>
</dbReference>
<dbReference type="GO" id="GO:0003723">
    <property type="term" value="F:RNA binding"/>
    <property type="evidence" value="ECO:0007669"/>
    <property type="project" value="UniProtKB-ARBA"/>
</dbReference>
<evidence type="ECO:0000256" key="11">
    <source>
        <dbReference type="RuleBase" id="RU000492"/>
    </source>
</evidence>
<dbReference type="PANTHER" id="PTHR47959">
    <property type="entry name" value="ATP-DEPENDENT RNA HELICASE RHLE-RELATED"/>
    <property type="match status" value="1"/>
</dbReference>
<evidence type="ECO:0000256" key="7">
    <source>
        <dbReference type="ARBA" id="ARBA00023016"/>
    </source>
</evidence>
<dbReference type="Proteomes" id="UP000198983">
    <property type="component" value="Chromosome I"/>
</dbReference>
<feature type="region of interest" description="Disordered" evidence="12">
    <location>
        <begin position="465"/>
        <end position="506"/>
    </location>
</feature>
<dbReference type="InterPro" id="IPR014014">
    <property type="entry name" value="RNA_helicase_DEAD_Q_motif"/>
</dbReference>
<feature type="region of interest" description="Disordered" evidence="12">
    <location>
        <begin position="1"/>
        <end position="39"/>
    </location>
</feature>
<evidence type="ECO:0000259" key="15">
    <source>
        <dbReference type="PROSITE" id="PS51195"/>
    </source>
</evidence>
<dbReference type="Gene3D" id="3.40.50.300">
    <property type="entry name" value="P-loop containing nucleotide triphosphate hydrolases"/>
    <property type="match status" value="2"/>
</dbReference>
<evidence type="ECO:0000256" key="8">
    <source>
        <dbReference type="ARBA" id="ARBA00038437"/>
    </source>
</evidence>
<dbReference type="PANTHER" id="PTHR47959:SF13">
    <property type="entry name" value="ATP-DEPENDENT RNA HELICASE RHLE"/>
    <property type="match status" value="1"/>
</dbReference>
<dbReference type="GO" id="GO:0016787">
    <property type="term" value="F:hydrolase activity"/>
    <property type="evidence" value="ECO:0007669"/>
    <property type="project" value="UniProtKB-KW"/>
</dbReference>
<evidence type="ECO:0000313" key="16">
    <source>
        <dbReference type="EMBL" id="SDS58503.1"/>
    </source>
</evidence>
<keyword evidence="17" id="KW-1185">Reference proteome</keyword>
<dbReference type="Pfam" id="PF25399">
    <property type="entry name" value="DeaD_dimer"/>
    <property type="match status" value="1"/>
</dbReference>
<evidence type="ECO:0000256" key="5">
    <source>
        <dbReference type="ARBA" id="ARBA00022806"/>
    </source>
</evidence>
<dbReference type="EMBL" id="LT629732">
    <property type="protein sequence ID" value="SDS58503.1"/>
    <property type="molecule type" value="Genomic_DNA"/>
</dbReference>
<sequence length="587" mass="63731">MNPDVAATPGHPCPDPRSLSLTMTAPEPTAHESDNPASFADLGLRPELLHELSTLGYEEPTPIQLTAIPPMLAGRDVLGQAATGTGKTAAFALPILQQMPDGDRGADPTALVLVPTRELAVQVSEAFHRYGRGIGIRVLPIYGGQPIGRQLRSLSNGVDVVVATPGRALDHIGRDTLHLDSLTCVVLDEADEMLDMGFAEDIEAILQETPQERQTVLFSATMPPRIGGMVRRHLRDPERIEIERRAPEPGEAPLVRQVAYVIPRAHKPAALGRVLDVESPTASLVFCRTREEVDQLAETLNGRGYRAEALHGGMSQEQRDRVMGRLRSRTADLLVATDVAARGLDIEHLSHVVNYDVPSAPESYVHRIGRVGRAGREGVAITLAAPREHRMLKTIERVTGRRIAVEKMPTVADLQARRLELTRAALHESLLEDDLDHFRVVVETLTDEFDVMEVALAAVKLAHEATGGRVDEDEPEIPNATPESDGARRKGDGGRPQGGRARGRGAAGGMTRLFVGLGRRAGVRPQDLVGAIANESSLRGREIGAIEITDKFSLVEVPENAANEVISALRSTTVKGRKVNVRRERQR</sequence>
<evidence type="ECO:0000259" key="14">
    <source>
        <dbReference type="PROSITE" id="PS51194"/>
    </source>
</evidence>
<dbReference type="GO" id="GO:0005829">
    <property type="term" value="C:cytosol"/>
    <property type="evidence" value="ECO:0007669"/>
    <property type="project" value="TreeGrafter"/>
</dbReference>
<comment type="catalytic activity">
    <reaction evidence="9">
        <text>ATP + H2O = ADP + phosphate + H(+)</text>
        <dbReference type="Rhea" id="RHEA:13065"/>
        <dbReference type="ChEBI" id="CHEBI:15377"/>
        <dbReference type="ChEBI" id="CHEBI:15378"/>
        <dbReference type="ChEBI" id="CHEBI:30616"/>
        <dbReference type="ChEBI" id="CHEBI:43474"/>
        <dbReference type="ChEBI" id="CHEBI:456216"/>
        <dbReference type="EC" id="3.6.4.13"/>
    </reaction>
</comment>
<evidence type="ECO:0000256" key="4">
    <source>
        <dbReference type="ARBA" id="ARBA00022801"/>
    </source>
</evidence>
<keyword evidence="6 11" id="KW-0067">ATP-binding</keyword>
<dbReference type="PROSITE" id="PS51194">
    <property type="entry name" value="HELICASE_CTER"/>
    <property type="match status" value="1"/>
</dbReference>
<dbReference type="InterPro" id="IPR005580">
    <property type="entry name" value="DbpA/CsdA_RNA-bd_dom"/>
</dbReference>
<evidence type="ECO:0000256" key="6">
    <source>
        <dbReference type="ARBA" id="ARBA00022840"/>
    </source>
</evidence>
<evidence type="ECO:0000256" key="3">
    <source>
        <dbReference type="ARBA" id="ARBA00022741"/>
    </source>
</evidence>
<feature type="short sequence motif" description="Q motif" evidence="10">
    <location>
        <begin position="37"/>
        <end position="65"/>
    </location>
</feature>
<dbReference type="InterPro" id="IPR001650">
    <property type="entry name" value="Helicase_C-like"/>
</dbReference>